<reference evidence="4" key="1">
    <citation type="submission" date="2020-03" db="EMBL/GenBank/DDBJ databases">
        <title>Site-based positive gene gene selection in Geosmithia morbida across the United States reveals a broad range of putative effectors and factors for local host and environmental adapation.</title>
        <authorList>
            <person name="Onufrak A."/>
            <person name="Murdoch R.W."/>
            <person name="Gazis R."/>
            <person name="Huff M."/>
            <person name="Staton M."/>
            <person name="Klingeman W."/>
            <person name="Hadziabdic D."/>
        </authorList>
    </citation>
    <scope>NUCLEOTIDE SEQUENCE</scope>
    <source>
        <strain evidence="4">1262</strain>
    </source>
</reference>
<dbReference type="PROSITE" id="PS50118">
    <property type="entry name" value="HMG_BOX_2"/>
    <property type="match status" value="1"/>
</dbReference>
<protein>
    <submittedName>
        <fullName evidence="4">HMG (High mobility group) box</fullName>
    </submittedName>
</protein>
<proteinExistence type="predicted"/>
<sequence>MGRIAMPSPTPSAHEALFFTDGRDSLPHLTTTHPLDGLHRGRRAYDTPPLDETGAYDDDVEPPVKQQQNNSLAPQDDQKKPSKKAIRRERRKRLQYPDLVEPLSQWGRKHGIEPKDVHSFATRDIQKRISQAMKSGYVKRNLNVFFLYKRAYSDVAQAWMEIHHPDRSKTQPPIVSLVGESWSKESAEFKESYTVYSDLEKKGLRNAFPDYKYKPGAKKVSTPGRSVSSAVPTPPPGDGSSARPSSRYHTPALDEGRYSRYQTPTPQPHYGTPHHDDEGIRGLQVYYDTAHYAVSTVAPSSTYGTSPMPTTYDGGSLLVPTVEGGSLFVLGSAGSSSFAETMPRSVSPYYHDTLTSLPVDPILTSHGGEYIPSPSRSVEPPGGYVVSWQDVQPSSQELYESEISLACPKVEPSIAFPAMTDSMLTSVPTGDEKFAPHHGLSTDEHSWRLDVPPQEDPLHQFTWAMEDWSHEFSA</sequence>
<evidence type="ECO:0000313" key="4">
    <source>
        <dbReference type="EMBL" id="KAF4123349.1"/>
    </source>
</evidence>
<dbReference type="GO" id="GO:0003677">
    <property type="term" value="F:DNA binding"/>
    <property type="evidence" value="ECO:0007669"/>
    <property type="project" value="UniProtKB-UniRule"/>
</dbReference>
<dbReference type="EMBL" id="JAANYQ010000006">
    <property type="protein sequence ID" value="KAF4123349.1"/>
    <property type="molecule type" value="Genomic_DNA"/>
</dbReference>
<evidence type="ECO:0000256" key="2">
    <source>
        <dbReference type="SAM" id="MobiDB-lite"/>
    </source>
</evidence>
<evidence type="ECO:0000256" key="1">
    <source>
        <dbReference type="PROSITE-ProRule" id="PRU00267"/>
    </source>
</evidence>
<keyword evidence="5" id="KW-1185">Reference proteome</keyword>
<keyword evidence="1" id="KW-0238">DNA-binding</keyword>
<evidence type="ECO:0000313" key="5">
    <source>
        <dbReference type="Proteomes" id="UP000749293"/>
    </source>
</evidence>
<gene>
    <name evidence="4" type="ORF">GMORB2_6050</name>
</gene>
<dbReference type="OrthoDB" id="2307332at2759"/>
<feature type="region of interest" description="Disordered" evidence="2">
    <location>
        <begin position="213"/>
        <end position="279"/>
    </location>
</feature>
<dbReference type="GeneID" id="55972275"/>
<comment type="caution">
    <text evidence="4">The sequence shown here is derived from an EMBL/GenBank/DDBJ whole genome shotgun (WGS) entry which is preliminary data.</text>
</comment>
<dbReference type="SUPFAM" id="SSF47095">
    <property type="entry name" value="HMG-box"/>
    <property type="match status" value="1"/>
</dbReference>
<dbReference type="InterPro" id="IPR009071">
    <property type="entry name" value="HMG_box_dom"/>
</dbReference>
<dbReference type="AlphaFoldDB" id="A0A9P5D6B9"/>
<dbReference type="Gene3D" id="1.10.30.10">
    <property type="entry name" value="High mobility group box domain"/>
    <property type="match status" value="1"/>
</dbReference>
<dbReference type="InterPro" id="IPR036910">
    <property type="entry name" value="HMG_box_dom_sf"/>
</dbReference>
<organism evidence="4 5">
    <name type="scientific">Geosmithia morbida</name>
    <dbReference type="NCBI Taxonomy" id="1094350"/>
    <lineage>
        <taxon>Eukaryota</taxon>
        <taxon>Fungi</taxon>
        <taxon>Dikarya</taxon>
        <taxon>Ascomycota</taxon>
        <taxon>Pezizomycotina</taxon>
        <taxon>Sordariomycetes</taxon>
        <taxon>Hypocreomycetidae</taxon>
        <taxon>Hypocreales</taxon>
        <taxon>Bionectriaceae</taxon>
        <taxon>Geosmithia</taxon>
    </lineage>
</organism>
<evidence type="ECO:0000259" key="3">
    <source>
        <dbReference type="PROSITE" id="PS50118"/>
    </source>
</evidence>
<feature type="domain" description="HMG box" evidence="3">
    <location>
        <begin position="138"/>
        <end position="212"/>
    </location>
</feature>
<name>A0A9P5D6B9_9HYPO</name>
<feature type="DNA-binding region" description="HMG box" evidence="1">
    <location>
        <begin position="138"/>
        <end position="212"/>
    </location>
</feature>
<feature type="compositionally biased region" description="Basic and acidic residues" evidence="2">
    <location>
        <begin position="36"/>
        <end position="45"/>
    </location>
</feature>
<keyword evidence="1" id="KW-0539">Nucleus</keyword>
<dbReference type="GO" id="GO:0005634">
    <property type="term" value="C:nucleus"/>
    <property type="evidence" value="ECO:0007669"/>
    <property type="project" value="UniProtKB-UniRule"/>
</dbReference>
<accession>A0A9P5D6B9</accession>
<feature type="compositionally biased region" description="Basic residues" evidence="2">
    <location>
        <begin position="81"/>
        <end position="94"/>
    </location>
</feature>
<dbReference type="RefSeq" id="XP_035322001.1">
    <property type="nucleotide sequence ID" value="XM_035468020.1"/>
</dbReference>
<feature type="region of interest" description="Disordered" evidence="2">
    <location>
        <begin position="28"/>
        <end position="94"/>
    </location>
</feature>
<dbReference type="Proteomes" id="UP000749293">
    <property type="component" value="Unassembled WGS sequence"/>
</dbReference>